<keyword evidence="2" id="KW-1185">Reference proteome</keyword>
<reference evidence="1" key="1">
    <citation type="submission" date="2022-06" db="EMBL/GenBank/DDBJ databases">
        <title>Fusarium solani species complex genomes reveal bases of compartmentalisation and animal pathogenesis.</title>
        <authorList>
            <person name="Tsai I.J."/>
        </authorList>
    </citation>
    <scope>NUCLEOTIDE SEQUENCE</scope>
    <source>
        <strain evidence="1">Fu6.1</strain>
    </source>
</reference>
<proteinExistence type="predicted"/>
<comment type="caution">
    <text evidence="1">The sequence shown here is derived from an EMBL/GenBank/DDBJ whole genome shotgun (WGS) entry which is preliminary data.</text>
</comment>
<protein>
    <submittedName>
        <fullName evidence="1">Uncharacterized protein</fullName>
    </submittedName>
</protein>
<dbReference type="Proteomes" id="UP001065298">
    <property type="component" value="Chromosome 12"/>
</dbReference>
<evidence type="ECO:0000313" key="2">
    <source>
        <dbReference type="Proteomes" id="UP001065298"/>
    </source>
</evidence>
<evidence type="ECO:0000313" key="1">
    <source>
        <dbReference type="EMBL" id="KAI8651039.1"/>
    </source>
</evidence>
<name>A0ACC0QDS8_9HYPO</name>
<accession>A0ACC0QDS8</accession>
<dbReference type="EMBL" id="CM046514">
    <property type="protein sequence ID" value="KAI8651039.1"/>
    <property type="molecule type" value="Genomic_DNA"/>
</dbReference>
<organism evidence="1 2">
    <name type="scientific">Fusarium keratoplasticum</name>
    <dbReference type="NCBI Taxonomy" id="1328300"/>
    <lineage>
        <taxon>Eukaryota</taxon>
        <taxon>Fungi</taxon>
        <taxon>Dikarya</taxon>
        <taxon>Ascomycota</taxon>
        <taxon>Pezizomycotina</taxon>
        <taxon>Sordariomycetes</taxon>
        <taxon>Hypocreomycetidae</taxon>
        <taxon>Hypocreales</taxon>
        <taxon>Nectriaceae</taxon>
        <taxon>Fusarium</taxon>
        <taxon>Fusarium solani species complex</taxon>
    </lineage>
</organism>
<sequence>MGTSSEDSTTSSSEDSNSSIHFLPVVTLRSNSRRDVELLRSSARSHLARTMHRQNKFKTGKAKAAEDPNKSLDRPTLKEGEDIVNQRKLVRYYQVPDKMVDDHTKMLLHYCRTCFWPGFGMGSATFHIPPFAFSYSNLVAQGPTLYHALLWQAAVNLNFNRCSRVTDIGSIKHYQQALGHIHREVAKPISEIGETTLYAILSLVGPEFGISQQNRRASMAFDPPLSKLAWIHAFSRHPLTAVHADALYYLVDLKGGIDKLPTPGFRADLNTMDLIRSSQQLKRPHFPVSNVFDSIKGEHNREVFFGHACDFQAVASKRSPVEIDRLAQLGLPQEMLEVMLDMHVWASILEKYQCRQLSNPDLSLMGSHRDLIQHRLLSTLPEYDKFGSTMAIEWIEDAGPGSQINLGELVQTGLLIFAIGVTFPITYDHAFQVTGQRLKHQLQREAHLLMGLGLHDLVLWLGMLVAMCAEQVGDDELGTWCTGFLCHVERVRCRGPLSGGVNASRPWHEVRDHSLAPFLWSSVACDVAGESIWGQVQGLLSRPVGRNTAFM</sequence>
<gene>
    <name evidence="1" type="ORF">NCS57_01439600</name>
</gene>